<sequence length="142" mass="15260">MQDQLEFHTAFSGLWPKAQGATAGLNASNATTHHLPFAEASLSHKHRKRVGSEGDVEDGAAADDSAAAEEGDPFVQKPPASAEQVEEANGWMLLKPAMSSFKHAFAVEESHRGFMRGLKSISNTEPYPGSSSLYDTKVSRCN</sequence>
<accession>A0AAV1I2M9</accession>
<organism evidence="2 3">
    <name type="scientific">Coccomyxa viridis</name>
    <dbReference type="NCBI Taxonomy" id="1274662"/>
    <lineage>
        <taxon>Eukaryota</taxon>
        <taxon>Viridiplantae</taxon>
        <taxon>Chlorophyta</taxon>
        <taxon>core chlorophytes</taxon>
        <taxon>Trebouxiophyceae</taxon>
        <taxon>Trebouxiophyceae incertae sedis</taxon>
        <taxon>Coccomyxaceae</taxon>
        <taxon>Coccomyxa</taxon>
    </lineage>
</organism>
<evidence type="ECO:0000313" key="3">
    <source>
        <dbReference type="Proteomes" id="UP001314263"/>
    </source>
</evidence>
<feature type="compositionally biased region" description="Polar residues" evidence="1">
    <location>
        <begin position="120"/>
        <end position="142"/>
    </location>
</feature>
<reference evidence="2 3" key="1">
    <citation type="submission" date="2023-10" db="EMBL/GenBank/DDBJ databases">
        <authorList>
            <person name="Maclean D."/>
            <person name="Macfadyen A."/>
        </authorList>
    </citation>
    <scope>NUCLEOTIDE SEQUENCE [LARGE SCALE GENOMIC DNA]</scope>
</reference>
<feature type="region of interest" description="Disordered" evidence="1">
    <location>
        <begin position="39"/>
        <end position="83"/>
    </location>
</feature>
<evidence type="ECO:0000256" key="1">
    <source>
        <dbReference type="SAM" id="MobiDB-lite"/>
    </source>
</evidence>
<feature type="compositionally biased region" description="Acidic residues" evidence="1">
    <location>
        <begin position="54"/>
        <end position="72"/>
    </location>
</feature>
<evidence type="ECO:0000313" key="2">
    <source>
        <dbReference type="EMBL" id="CAK0770817.1"/>
    </source>
</evidence>
<dbReference type="EMBL" id="CAUYUE010000004">
    <property type="protein sequence ID" value="CAK0770817.1"/>
    <property type="molecule type" value="Genomic_DNA"/>
</dbReference>
<name>A0AAV1I2M9_9CHLO</name>
<proteinExistence type="predicted"/>
<protein>
    <submittedName>
        <fullName evidence="2">Uncharacterized protein</fullName>
    </submittedName>
</protein>
<gene>
    <name evidence="2" type="ORF">CVIRNUC_003805</name>
</gene>
<keyword evidence="3" id="KW-1185">Reference proteome</keyword>
<dbReference type="AlphaFoldDB" id="A0AAV1I2M9"/>
<dbReference type="Proteomes" id="UP001314263">
    <property type="component" value="Unassembled WGS sequence"/>
</dbReference>
<comment type="caution">
    <text evidence="2">The sequence shown here is derived from an EMBL/GenBank/DDBJ whole genome shotgun (WGS) entry which is preliminary data.</text>
</comment>
<feature type="region of interest" description="Disordered" evidence="1">
    <location>
        <begin position="119"/>
        <end position="142"/>
    </location>
</feature>